<dbReference type="CDD" id="cd05403">
    <property type="entry name" value="NT_KNTase_like"/>
    <property type="match status" value="1"/>
</dbReference>
<proteinExistence type="predicted"/>
<gene>
    <name evidence="2" type="ORF">AN619_12660</name>
</gene>
<dbReference type="InterPro" id="IPR041633">
    <property type="entry name" value="Polbeta"/>
</dbReference>
<dbReference type="PANTHER" id="PTHR43852:SF3">
    <property type="entry name" value="NUCLEOTIDYLTRANSFERASE"/>
    <property type="match status" value="1"/>
</dbReference>
<keyword evidence="3" id="KW-1185">Reference proteome</keyword>
<reference evidence="2 3" key="1">
    <citation type="submission" date="2015-12" db="EMBL/GenBank/DDBJ databases">
        <title>Draft genome sequence of the thermoanaerobe Thermotalea metallivorans, an isolate from the runoff channel of the Great Artesian Basin, Australia.</title>
        <authorList>
            <person name="Patel B.K."/>
        </authorList>
    </citation>
    <scope>NUCLEOTIDE SEQUENCE [LARGE SCALE GENOMIC DNA]</scope>
    <source>
        <strain evidence="2 3">B2-1</strain>
    </source>
</reference>
<accession>A0A140L6Y4</accession>
<dbReference type="OrthoDB" id="90159at2"/>
<dbReference type="STRING" id="520762.AN619_12660"/>
<evidence type="ECO:0000313" key="2">
    <source>
        <dbReference type="EMBL" id="KXG76309.1"/>
    </source>
</evidence>
<dbReference type="PANTHER" id="PTHR43852">
    <property type="entry name" value="NUCLEOTIDYLTRANSFERASE"/>
    <property type="match status" value="1"/>
</dbReference>
<dbReference type="RefSeq" id="WP_068555853.1">
    <property type="nucleotide sequence ID" value="NZ_LOEE01000028.1"/>
</dbReference>
<evidence type="ECO:0000313" key="3">
    <source>
        <dbReference type="Proteomes" id="UP000070456"/>
    </source>
</evidence>
<dbReference type="Proteomes" id="UP000070456">
    <property type="component" value="Unassembled WGS sequence"/>
</dbReference>
<dbReference type="EMBL" id="LOEE01000028">
    <property type="protein sequence ID" value="KXG76309.1"/>
    <property type="molecule type" value="Genomic_DNA"/>
</dbReference>
<sequence length="140" mass="16404">MEKELLEQCKEYLVTEENIIFAYVFGSYARGEWTSLSDIDFAIYWTGKDISPSTYLNLKRTLMDICKTEVDLVLLNDASPLVKKEIFAEGIRLFSRNEVLESNFIVHSIFEYEDMKKYYELSYKTMIEYIRKEVDSGGKG</sequence>
<feature type="domain" description="Polymerase beta nucleotidyltransferase" evidence="1">
    <location>
        <begin position="7"/>
        <end position="98"/>
    </location>
</feature>
<comment type="caution">
    <text evidence="2">The sequence shown here is derived from an EMBL/GenBank/DDBJ whole genome shotgun (WGS) entry which is preliminary data.</text>
</comment>
<dbReference type="SUPFAM" id="SSF81301">
    <property type="entry name" value="Nucleotidyltransferase"/>
    <property type="match status" value="1"/>
</dbReference>
<dbReference type="Gene3D" id="3.30.460.10">
    <property type="entry name" value="Beta Polymerase, domain 2"/>
    <property type="match status" value="1"/>
</dbReference>
<dbReference type="Pfam" id="PF18765">
    <property type="entry name" value="Polbeta"/>
    <property type="match status" value="1"/>
</dbReference>
<organism evidence="2 3">
    <name type="scientific">Thermotalea metallivorans</name>
    <dbReference type="NCBI Taxonomy" id="520762"/>
    <lineage>
        <taxon>Bacteria</taxon>
        <taxon>Bacillati</taxon>
        <taxon>Bacillota</taxon>
        <taxon>Clostridia</taxon>
        <taxon>Peptostreptococcales</taxon>
        <taxon>Thermotaleaceae</taxon>
        <taxon>Thermotalea</taxon>
    </lineage>
</organism>
<protein>
    <recommendedName>
        <fullName evidence="1">Polymerase beta nucleotidyltransferase domain-containing protein</fullName>
    </recommendedName>
</protein>
<dbReference type="NCBIfam" id="NF047752">
    <property type="entry name" value="MntA_antitoxin"/>
    <property type="match status" value="1"/>
</dbReference>
<name>A0A140L6Y4_9FIRM</name>
<dbReference type="InterPro" id="IPR052930">
    <property type="entry name" value="TA_antitoxin_MntA"/>
</dbReference>
<evidence type="ECO:0000259" key="1">
    <source>
        <dbReference type="Pfam" id="PF18765"/>
    </source>
</evidence>
<dbReference type="AlphaFoldDB" id="A0A140L6Y4"/>
<dbReference type="InterPro" id="IPR043519">
    <property type="entry name" value="NT_sf"/>
</dbReference>